<feature type="domain" description="C2H2-type" evidence="13">
    <location>
        <begin position="521"/>
        <end position="549"/>
    </location>
</feature>
<evidence type="ECO:0000259" key="14">
    <source>
        <dbReference type="PROSITE" id="PS51915"/>
    </source>
</evidence>
<accession>A0A182JZV4</accession>
<keyword evidence="8" id="KW-0804">Transcription</keyword>
<dbReference type="SMART" id="SM00355">
    <property type="entry name" value="ZnF_C2H2"/>
    <property type="match status" value="12"/>
</dbReference>
<dbReference type="VEuPathDB" id="VectorBase:ACHR004036"/>
<proteinExistence type="predicted"/>
<organism evidence="15 16">
    <name type="scientific">Anopheles christyi</name>
    <dbReference type="NCBI Taxonomy" id="43041"/>
    <lineage>
        <taxon>Eukaryota</taxon>
        <taxon>Metazoa</taxon>
        <taxon>Ecdysozoa</taxon>
        <taxon>Arthropoda</taxon>
        <taxon>Hexapoda</taxon>
        <taxon>Insecta</taxon>
        <taxon>Pterygota</taxon>
        <taxon>Neoptera</taxon>
        <taxon>Endopterygota</taxon>
        <taxon>Diptera</taxon>
        <taxon>Nematocera</taxon>
        <taxon>Culicoidea</taxon>
        <taxon>Culicidae</taxon>
        <taxon>Anophelinae</taxon>
        <taxon>Anopheles</taxon>
    </lineage>
</organism>
<dbReference type="SUPFAM" id="SSF57716">
    <property type="entry name" value="Glucocorticoid receptor-like (DNA-binding domain)"/>
    <property type="match status" value="1"/>
</dbReference>
<feature type="domain" description="C2H2-type" evidence="13">
    <location>
        <begin position="494"/>
        <end position="521"/>
    </location>
</feature>
<dbReference type="FunFam" id="3.30.160.60:FF:000286">
    <property type="entry name" value="Zinc finger protein 770"/>
    <property type="match status" value="1"/>
</dbReference>
<dbReference type="Gene3D" id="3.30.160.60">
    <property type="entry name" value="Classic Zinc Finger"/>
    <property type="match status" value="7"/>
</dbReference>
<dbReference type="Pfam" id="PF13912">
    <property type="entry name" value="zf-C2H2_6"/>
    <property type="match status" value="2"/>
</dbReference>
<feature type="binding site" evidence="11">
    <location>
        <position position="56"/>
    </location>
    <ligand>
        <name>Zn(2+)</name>
        <dbReference type="ChEBI" id="CHEBI:29105"/>
    </ligand>
</feature>
<dbReference type="FunFam" id="3.30.160.60:FF:000100">
    <property type="entry name" value="Zinc finger 45-like"/>
    <property type="match status" value="1"/>
</dbReference>
<keyword evidence="4 10" id="KW-0863">Zinc-finger</keyword>
<feature type="compositionally biased region" description="Polar residues" evidence="12">
    <location>
        <begin position="133"/>
        <end position="144"/>
    </location>
</feature>
<feature type="binding site" evidence="11">
    <location>
        <position position="59"/>
    </location>
    <ligand>
        <name>Zn(2+)</name>
        <dbReference type="ChEBI" id="CHEBI:29105"/>
    </ligand>
</feature>
<feature type="domain" description="C2H2-type" evidence="13">
    <location>
        <begin position="239"/>
        <end position="266"/>
    </location>
</feature>
<feature type="domain" description="ZAD" evidence="14">
    <location>
        <begin position="3"/>
        <end position="83"/>
    </location>
</feature>
<feature type="domain" description="C2H2-type" evidence="13">
    <location>
        <begin position="323"/>
        <end position="350"/>
    </location>
</feature>
<dbReference type="PROSITE" id="PS00028">
    <property type="entry name" value="ZINC_FINGER_C2H2_1"/>
    <property type="match status" value="10"/>
</dbReference>
<feature type="domain" description="C2H2-type" evidence="13">
    <location>
        <begin position="351"/>
        <end position="378"/>
    </location>
</feature>
<evidence type="ECO:0000256" key="6">
    <source>
        <dbReference type="ARBA" id="ARBA00023015"/>
    </source>
</evidence>
<dbReference type="PANTHER" id="PTHR24384:SF189">
    <property type="entry name" value="C2H2-TYPE DOMAIN-CONTAINING PROTEIN-RELATED"/>
    <property type="match status" value="1"/>
</dbReference>
<dbReference type="InterPro" id="IPR050752">
    <property type="entry name" value="C2H2-ZF_domain"/>
</dbReference>
<dbReference type="Proteomes" id="UP000075881">
    <property type="component" value="Unassembled WGS sequence"/>
</dbReference>
<evidence type="ECO:0000256" key="12">
    <source>
        <dbReference type="SAM" id="MobiDB-lite"/>
    </source>
</evidence>
<dbReference type="Pfam" id="PF00096">
    <property type="entry name" value="zf-C2H2"/>
    <property type="match status" value="5"/>
</dbReference>
<sequence>MEECCRLCTDDNPVLTSIANHRVKSTVKASAVSLEDLIEQYLAISIYPSTIEPLICAECLKRIEEWHSFHESCQQHERFFQQQKIRFEEVITTELKYELETIECVSMLERETQDNEMEPDDSQEVDEEEDGIQMSSEGEDSTNVPIVESKSTRNTRASKVSRRAIARHEIRKPTALKEKRGLPKSLRESGSRTKPKHLNVPSDQSARKQRPVPKICTICGVARTDMAAHMRWHNNERPYQCLYCPKIFLNSSNLKNHINLHTREKMYKCDLCDKEFPSTTGRSKHRETHATERTHLCAVCGKSFKYRASLARHKLIHFEEPKEKCSECDMIFLTKTRLSKHFMVHMNVKPFSCEVCGRAFNRKDNLKTHMKTHAAHRKRDKKHEDDIVVPKEDIYQTKSEADYLEETILEDGYNYEVLFTDTESESAGGSCTKPKPRKRRSFCTICGKYLYNLAEHRRMHLNIRLQECPHCGKTFVHRTNLIAHLNIHTHDRIYKCEYCGSEFISVQGLKQHRATHFEGQHACSICHRKYSRKCYLILHKQRVHMPKERHRCLICDRQFLNPTRKEEHMKIHEDGTLHECSVCHRAYNAKRNLLRHIRTAHPQERAER</sequence>
<dbReference type="FunFam" id="3.30.160.60:FF:000870">
    <property type="entry name" value="zinc finger protein 197 isoform X1"/>
    <property type="match status" value="1"/>
</dbReference>
<dbReference type="SUPFAM" id="SSF57667">
    <property type="entry name" value="beta-beta-alpha zinc fingers"/>
    <property type="match status" value="6"/>
</dbReference>
<reference evidence="16" key="1">
    <citation type="submission" date="2013-03" db="EMBL/GenBank/DDBJ databases">
        <title>The Genome Sequence of Anopheles christyi ACHKN1017.</title>
        <authorList>
            <consortium name="The Broad Institute Genomics Platform"/>
            <person name="Neafsey D.E."/>
            <person name="Besansky N."/>
            <person name="Walker B."/>
            <person name="Young S.K."/>
            <person name="Zeng Q."/>
            <person name="Gargeya S."/>
            <person name="Fitzgerald M."/>
            <person name="Haas B."/>
            <person name="Abouelleil A."/>
            <person name="Allen A.W."/>
            <person name="Alvarado L."/>
            <person name="Arachchi H.M."/>
            <person name="Berlin A.M."/>
            <person name="Chapman S.B."/>
            <person name="Gainer-Dewar J."/>
            <person name="Goldberg J."/>
            <person name="Griggs A."/>
            <person name="Gujja S."/>
            <person name="Hansen M."/>
            <person name="Howarth C."/>
            <person name="Imamovic A."/>
            <person name="Ireland A."/>
            <person name="Larimer J."/>
            <person name="McCowan C."/>
            <person name="Murphy C."/>
            <person name="Pearson M."/>
            <person name="Poon T.W."/>
            <person name="Priest M."/>
            <person name="Roberts A."/>
            <person name="Saif S."/>
            <person name="Shea T."/>
            <person name="Sisk P."/>
            <person name="Sykes S."/>
            <person name="Wortman J."/>
            <person name="Nusbaum C."/>
            <person name="Birren B."/>
        </authorList>
    </citation>
    <scope>NUCLEOTIDE SEQUENCE [LARGE SCALE GENOMIC DNA]</scope>
    <source>
        <strain evidence="16">ACHKN1017</strain>
    </source>
</reference>
<dbReference type="InterPro" id="IPR013087">
    <property type="entry name" value="Znf_C2H2_type"/>
</dbReference>
<keyword evidence="6" id="KW-0805">Transcription regulation</keyword>
<dbReference type="PROSITE" id="PS51915">
    <property type="entry name" value="ZAD"/>
    <property type="match status" value="1"/>
</dbReference>
<evidence type="ECO:0000313" key="15">
    <source>
        <dbReference type="EnsemblMetazoa" id="ACHR004036-PA"/>
    </source>
</evidence>
<feature type="compositionally biased region" description="Acidic residues" evidence="12">
    <location>
        <begin position="114"/>
        <end position="131"/>
    </location>
</feature>
<keyword evidence="3" id="KW-0677">Repeat</keyword>
<dbReference type="AlphaFoldDB" id="A0A182JZV4"/>
<dbReference type="GO" id="GO:0008270">
    <property type="term" value="F:zinc ion binding"/>
    <property type="evidence" value="ECO:0007669"/>
    <property type="project" value="UniProtKB-UniRule"/>
</dbReference>
<protein>
    <recommendedName>
        <fullName evidence="17">Protein krueppel</fullName>
    </recommendedName>
</protein>
<feature type="domain" description="C2H2-type" evidence="13">
    <location>
        <begin position="295"/>
        <end position="322"/>
    </location>
</feature>
<dbReference type="InterPro" id="IPR036236">
    <property type="entry name" value="Znf_C2H2_sf"/>
</dbReference>
<name>A0A182JZV4_9DIPT</name>
<dbReference type="STRING" id="43041.A0A182JZV4"/>
<dbReference type="Pfam" id="PF07776">
    <property type="entry name" value="zf-AD"/>
    <property type="match status" value="1"/>
</dbReference>
<feature type="binding site" evidence="11">
    <location>
        <position position="5"/>
    </location>
    <ligand>
        <name>Zn(2+)</name>
        <dbReference type="ChEBI" id="CHEBI:29105"/>
    </ligand>
</feature>
<dbReference type="PANTHER" id="PTHR24384">
    <property type="entry name" value="FINGER PUTATIVE TRANSCRIPTION FACTOR FAMILY-RELATED"/>
    <property type="match status" value="1"/>
</dbReference>
<evidence type="ECO:0000256" key="2">
    <source>
        <dbReference type="ARBA" id="ARBA00022723"/>
    </source>
</evidence>
<dbReference type="GO" id="GO:0000981">
    <property type="term" value="F:DNA-binding transcription factor activity, RNA polymerase II-specific"/>
    <property type="evidence" value="ECO:0007669"/>
    <property type="project" value="TreeGrafter"/>
</dbReference>
<dbReference type="GO" id="GO:0000978">
    <property type="term" value="F:RNA polymerase II cis-regulatory region sequence-specific DNA binding"/>
    <property type="evidence" value="ECO:0007669"/>
    <property type="project" value="TreeGrafter"/>
</dbReference>
<evidence type="ECO:0000256" key="10">
    <source>
        <dbReference type="PROSITE-ProRule" id="PRU00042"/>
    </source>
</evidence>
<dbReference type="FunFam" id="3.30.160.60:FF:000736">
    <property type="entry name" value="Zinc finger protein 423"/>
    <property type="match status" value="1"/>
</dbReference>
<evidence type="ECO:0000256" key="3">
    <source>
        <dbReference type="ARBA" id="ARBA00022737"/>
    </source>
</evidence>
<keyword evidence="2 11" id="KW-0479">Metal-binding</keyword>
<evidence type="ECO:0008006" key="17">
    <source>
        <dbReference type="Google" id="ProtNLM"/>
    </source>
</evidence>
<dbReference type="GO" id="GO:0005634">
    <property type="term" value="C:nucleus"/>
    <property type="evidence" value="ECO:0007669"/>
    <property type="project" value="UniProtKB-SubCell"/>
</dbReference>
<dbReference type="SMART" id="SM00868">
    <property type="entry name" value="zf-AD"/>
    <property type="match status" value="1"/>
</dbReference>
<evidence type="ECO:0000256" key="5">
    <source>
        <dbReference type="ARBA" id="ARBA00022833"/>
    </source>
</evidence>
<comment type="subcellular location">
    <subcellularLocation>
        <location evidence="1">Nucleus</location>
    </subcellularLocation>
</comment>
<reference evidence="15" key="2">
    <citation type="submission" date="2020-05" db="UniProtKB">
        <authorList>
            <consortium name="EnsemblMetazoa"/>
        </authorList>
    </citation>
    <scope>IDENTIFICATION</scope>
    <source>
        <strain evidence="15">ACHKN1017</strain>
    </source>
</reference>
<dbReference type="EnsemblMetazoa" id="ACHR004036-RA">
    <property type="protein sequence ID" value="ACHR004036-PA"/>
    <property type="gene ID" value="ACHR004036"/>
</dbReference>
<keyword evidence="5 11" id="KW-0862">Zinc</keyword>
<evidence type="ECO:0000259" key="13">
    <source>
        <dbReference type="PROSITE" id="PS50157"/>
    </source>
</evidence>
<keyword evidence="9" id="KW-0539">Nucleus</keyword>
<feature type="binding site" evidence="11">
    <location>
        <position position="8"/>
    </location>
    <ligand>
        <name>Zn(2+)</name>
        <dbReference type="ChEBI" id="CHEBI:29105"/>
    </ligand>
</feature>
<evidence type="ECO:0000256" key="4">
    <source>
        <dbReference type="ARBA" id="ARBA00022771"/>
    </source>
</evidence>
<evidence type="ECO:0000256" key="11">
    <source>
        <dbReference type="PROSITE-ProRule" id="PRU01263"/>
    </source>
</evidence>
<dbReference type="Gene3D" id="3.40.1800.20">
    <property type="match status" value="1"/>
</dbReference>
<feature type="region of interest" description="Disordered" evidence="12">
    <location>
        <begin position="109"/>
        <end position="209"/>
    </location>
</feature>
<keyword evidence="16" id="KW-1185">Reference proteome</keyword>
<dbReference type="InterPro" id="IPR012934">
    <property type="entry name" value="Znf_AD"/>
</dbReference>
<feature type="domain" description="C2H2-type" evidence="13">
    <location>
        <begin position="578"/>
        <end position="606"/>
    </location>
</feature>
<evidence type="ECO:0000256" key="8">
    <source>
        <dbReference type="ARBA" id="ARBA00023163"/>
    </source>
</evidence>
<evidence type="ECO:0000256" key="9">
    <source>
        <dbReference type="ARBA" id="ARBA00023242"/>
    </source>
</evidence>
<feature type="compositionally biased region" description="Basic and acidic residues" evidence="12">
    <location>
        <begin position="166"/>
        <end position="191"/>
    </location>
</feature>
<evidence type="ECO:0000256" key="7">
    <source>
        <dbReference type="ARBA" id="ARBA00023125"/>
    </source>
</evidence>
<dbReference type="PROSITE" id="PS50157">
    <property type="entry name" value="ZINC_FINGER_C2H2_2"/>
    <property type="match status" value="9"/>
</dbReference>
<feature type="domain" description="C2H2-type" evidence="13">
    <location>
        <begin position="466"/>
        <end position="493"/>
    </location>
</feature>
<evidence type="ECO:0000313" key="16">
    <source>
        <dbReference type="Proteomes" id="UP000075881"/>
    </source>
</evidence>
<feature type="domain" description="C2H2-type" evidence="13">
    <location>
        <begin position="267"/>
        <end position="294"/>
    </location>
</feature>
<keyword evidence="7" id="KW-0238">DNA-binding</keyword>
<evidence type="ECO:0000256" key="1">
    <source>
        <dbReference type="ARBA" id="ARBA00004123"/>
    </source>
</evidence>